<dbReference type="GO" id="GO:0003756">
    <property type="term" value="F:protein disulfide isomerase activity"/>
    <property type="evidence" value="ECO:0007669"/>
    <property type="project" value="UniProtKB-EC"/>
</dbReference>
<evidence type="ECO:0000313" key="17">
    <source>
        <dbReference type="Proteomes" id="UP000075902"/>
    </source>
</evidence>
<keyword evidence="8" id="KW-1015">Disulfide bond</keyword>
<proteinExistence type="inferred from homology"/>
<evidence type="ECO:0000256" key="5">
    <source>
        <dbReference type="ARBA" id="ARBA00022729"/>
    </source>
</evidence>
<dbReference type="FunFam" id="3.40.30.10:FF:000032">
    <property type="entry name" value="Protein disulfide-isomerase A6 homolog"/>
    <property type="match status" value="1"/>
</dbReference>
<feature type="compositionally biased region" description="Gly residues" evidence="13">
    <location>
        <begin position="145"/>
        <end position="162"/>
    </location>
</feature>
<dbReference type="Proteomes" id="UP000075902">
    <property type="component" value="Unassembled WGS sequence"/>
</dbReference>
<comment type="similarity">
    <text evidence="3 12">Belongs to the protein disulfide isomerase family.</text>
</comment>
<evidence type="ECO:0000256" key="12">
    <source>
        <dbReference type="RuleBase" id="RU004208"/>
    </source>
</evidence>
<feature type="domain" description="Thioredoxin" evidence="15">
    <location>
        <begin position="162"/>
        <end position="278"/>
    </location>
</feature>
<comment type="subcellular location">
    <subcellularLocation>
        <location evidence="2">Endoplasmic reticulum lumen</location>
    </subcellularLocation>
</comment>
<feature type="signal peptide" evidence="14">
    <location>
        <begin position="1"/>
        <end position="25"/>
    </location>
</feature>
<feature type="domain" description="Thioredoxin" evidence="15">
    <location>
        <begin position="15"/>
        <end position="139"/>
    </location>
</feature>
<dbReference type="SUPFAM" id="SSF52833">
    <property type="entry name" value="Thioredoxin-like"/>
    <property type="match status" value="3"/>
</dbReference>
<evidence type="ECO:0000256" key="14">
    <source>
        <dbReference type="SAM" id="SignalP"/>
    </source>
</evidence>
<keyword evidence="10" id="KW-0676">Redox-active center</keyword>
<keyword evidence="5 14" id="KW-0732">Signal</keyword>
<evidence type="ECO:0000256" key="2">
    <source>
        <dbReference type="ARBA" id="ARBA00004319"/>
    </source>
</evidence>
<dbReference type="STRING" id="34690.A0A182TZL1"/>
<dbReference type="NCBIfam" id="TIGR01126">
    <property type="entry name" value="pdi_dom"/>
    <property type="match status" value="1"/>
</dbReference>
<dbReference type="PROSITE" id="PS51352">
    <property type="entry name" value="THIOREDOXIN_2"/>
    <property type="match status" value="2"/>
</dbReference>
<evidence type="ECO:0000313" key="16">
    <source>
        <dbReference type="EnsemblMetazoa" id="AMEC011221-PA"/>
    </source>
</evidence>
<dbReference type="GO" id="GO:0015035">
    <property type="term" value="F:protein-disulfide reductase activity"/>
    <property type="evidence" value="ECO:0007669"/>
    <property type="project" value="TreeGrafter"/>
</dbReference>
<sequence length="446" mass="48650">MIPRTAERLLVLVGLLLFVTGSSQALYSSSDDVVALTTANFDRTVVKSDEVWVVEFYAPFCGHCRNLVPEYKKAATALKGVIKVGGVNCEEEQGLCGQHGVRGYPTIKIFGANKRSPVDYNGQRTAKDIAEAALAEAKKKIKNVLGGGGGGSSSSGGSGSNSGSGSKDDVIELTDANFDKLVLQSEEPWLVEFYAPWCGHCKNLAPHWARAATELKGKVKLGALDATVHQQKMSEYGVQGFPTIKYFPAGTKDRNSAEDYNGGRTSSDIVNWAQDKYTEDIPSPEIVQLTSEQVARDTCEKKPLCVVSVLPHILDCNADCRNGYLKILQEMGDKYKKKEWGWLWTEGGAQLDLESTLDIGGFGYPAMAVVNLKKMKYSLLRGSFSKDGINEFLRDLSFGRGHTAPVKGAELPKIHTVEPWDGKDGQLPVEEDIDLSDVDLDEKDEL</sequence>
<reference evidence="16" key="2">
    <citation type="submission" date="2020-05" db="UniProtKB">
        <authorList>
            <consortium name="EnsemblMetazoa"/>
        </authorList>
    </citation>
    <scope>IDENTIFICATION</scope>
    <source>
        <strain evidence="16">CM1001059</strain>
    </source>
</reference>
<accession>A0A182TZL1</accession>
<evidence type="ECO:0000256" key="11">
    <source>
        <dbReference type="ARBA" id="ARBA00067226"/>
    </source>
</evidence>
<evidence type="ECO:0000256" key="3">
    <source>
        <dbReference type="ARBA" id="ARBA00006347"/>
    </source>
</evidence>
<dbReference type="EC" id="5.3.4.1" evidence="4"/>
<dbReference type="InterPro" id="IPR036249">
    <property type="entry name" value="Thioredoxin-like_sf"/>
</dbReference>
<feature type="compositionally biased region" description="Acidic residues" evidence="13">
    <location>
        <begin position="429"/>
        <end position="446"/>
    </location>
</feature>
<dbReference type="Gene3D" id="3.40.30.10">
    <property type="entry name" value="Glutaredoxin"/>
    <property type="match status" value="2"/>
</dbReference>
<evidence type="ECO:0000259" key="15">
    <source>
        <dbReference type="PROSITE" id="PS51352"/>
    </source>
</evidence>
<keyword evidence="6" id="KW-0677">Repeat</keyword>
<reference evidence="17" key="1">
    <citation type="submission" date="2014-01" db="EMBL/GenBank/DDBJ databases">
        <title>The Genome Sequence of Anopheles melas CM1001059_A (V2).</title>
        <authorList>
            <consortium name="The Broad Institute Genomics Platform"/>
            <person name="Neafsey D.E."/>
            <person name="Besansky N."/>
            <person name="Howell P."/>
            <person name="Walton C."/>
            <person name="Young S.K."/>
            <person name="Zeng Q."/>
            <person name="Gargeya S."/>
            <person name="Fitzgerald M."/>
            <person name="Haas B."/>
            <person name="Abouelleil A."/>
            <person name="Allen A.W."/>
            <person name="Alvarado L."/>
            <person name="Arachchi H.M."/>
            <person name="Berlin A.M."/>
            <person name="Chapman S.B."/>
            <person name="Gainer-Dewar J."/>
            <person name="Goldberg J."/>
            <person name="Griggs A."/>
            <person name="Gujja S."/>
            <person name="Hansen M."/>
            <person name="Howarth C."/>
            <person name="Imamovic A."/>
            <person name="Ireland A."/>
            <person name="Larimer J."/>
            <person name="McCowan C."/>
            <person name="Murphy C."/>
            <person name="Pearson M."/>
            <person name="Poon T.W."/>
            <person name="Priest M."/>
            <person name="Roberts A."/>
            <person name="Saif S."/>
            <person name="Shea T."/>
            <person name="Sisk P."/>
            <person name="Sykes S."/>
            <person name="Wortman J."/>
            <person name="Nusbaum C."/>
            <person name="Birren B."/>
        </authorList>
    </citation>
    <scope>NUCLEOTIDE SEQUENCE [LARGE SCALE GENOMIC DNA]</scope>
    <source>
        <strain evidence="17">CM1001059</strain>
    </source>
</reference>
<keyword evidence="7" id="KW-0256">Endoplasmic reticulum</keyword>
<evidence type="ECO:0000256" key="13">
    <source>
        <dbReference type="SAM" id="MobiDB-lite"/>
    </source>
</evidence>
<dbReference type="InterPro" id="IPR005788">
    <property type="entry name" value="PDI_thioredoxin-like_dom"/>
</dbReference>
<dbReference type="GO" id="GO:0005788">
    <property type="term" value="C:endoplasmic reticulum lumen"/>
    <property type="evidence" value="ECO:0007669"/>
    <property type="project" value="UniProtKB-SubCell"/>
</dbReference>
<feature type="region of interest" description="Disordered" evidence="13">
    <location>
        <begin position="145"/>
        <end position="168"/>
    </location>
</feature>
<dbReference type="PANTHER" id="PTHR45815">
    <property type="entry name" value="PROTEIN DISULFIDE-ISOMERASE A6"/>
    <property type="match status" value="1"/>
</dbReference>
<dbReference type="FunFam" id="3.40.30.10:FF:000050">
    <property type="entry name" value="protein disulfide-isomerase A6 isoform X1"/>
    <property type="match status" value="1"/>
</dbReference>
<evidence type="ECO:0000256" key="4">
    <source>
        <dbReference type="ARBA" id="ARBA00012723"/>
    </source>
</evidence>
<evidence type="ECO:0000256" key="8">
    <source>
        <dbReference type="ARBA" id="ARBA00023157"/>
    </source>
</evidence>
<keyword evidence="9" id="KW-0413">Isomerase</keyword>
<evidence type="ECO:0000256" key="9">
    <source>
        <dbReference type="ARBA" id="ARBA00023235"/>
    </source>
</evidence>
<evidence type="ECO:0000256" key="6">
    <source>
        <dbReference type="ARBA" id="ARBA00022737"/>
    </source>
</evidence>
<dbReference type="PROSITE" id="PS00194">
    <property type="entry name" value="THIOREDOXIN_1"/>
    <property type="match status" value="2"/>
</dbReference>
<dbReference type="CDD" id="cd02983">
    <property type="entry name" value="P5_C"/>
    <property type="match status" value="1"/>
</dbReference>
<name>A0A182TZL1_9DIPT</name>
<dbReference type="CDD" id="cd03001">
    <property type="entry name" value="PDI_a_P5"/>
    <property type="match status" value="2"/>
</dbReference>
<dbReference type="AlphaFoldDB" id="A0A182TZL1"/>
<evidence type="ECO:0000256" key="7">
    <source>
        <dbReference type="ARBA" id="ARBA00022824"/>
    </source>
</evidence>
<comment type="catalytic activity">
    <reaction evidence="1">
        <text>Catalyzes the rearrangement of -S-S- bonds in proteins.</text>
        <dbReference type="EC" id="5.3.4.1"/>
    </reaction>
</comment>
<dbReference type="PRINTS" id="PR00421">
    <property type="entry name" value="THIOREDOXIN"/>
</dbReference>
<feature type="region of interest" description="Disordered" evidence="13">
    <location>
        <begin position="420"/>
        <end position="446"/>
    </location>
</feature>
<feature type="chain" id="PRO_5008137509" description="Protein disulfide-isomerase A6 homolog" evidence="14">
    <location>
        <begin position="26"/>
        <end position="446"/>
    </location>
</feature>
<organism evidence="16 17">
    <name type="scientific">Anopheles melas</name>
    <dbReference type="NCBI Taxonomy" id="34690"/>
    <lineage>
        <taxon>Eukaryota</taxon>
        <taxon>Metazoa</taxon>
        <taxon>Ecdysozoa</taxon>
        <taxon>Arthropoda</taxon>
        <taxon>Hexapoda</taxon>
        <taxon>Insecta</taxon>
        <taxon>Pterygota</taxon>
        <taxon>Neoptera</taxon>
        <taxon>Endopterygota</taxon>
        <taxon>Diptera</taxon>
        <taxon>Nematocera</taxon>
        <taxon>Culicoidea</taxon>
        <taxon>Culicidae</taxon>
        <taxon>Anophelinae</taxon>
        <taxon>Anopheles</taxon>
    </lineage>
</organism>
<dbReference type="EnsemblMetazoa" id="AMEC011221-RA">
    <property type="protein sequence ID" value="AMEC011221-PA"/>
    <property type="gene ID" value="AMEC011221"/>
</dbReference>
<dbReference type="VEuPathDB" id="VectorBase:AMEC011221"/>
<keyword evidence="17" id="KW-1185">Reference proteome</keyword>
<evidence type="ECO:0000256" key="1">
    <source>
        <dbReference type="ARBA" id="ARBA00001182"/>
    </source>
</evidence>
<dbReference type="PANTHER" id="PTHR45815:SF3">
    <property type="entry name" value="PROTEIN DISULFIDE-ISOMERASE A6"/>
    <property type="match status" value="1"/>
</dbReference>
<dbReference type="GO" id="GO:0034976">
    <property type="term" value="P:response to endoplasmic reticulum stress"/>
    <property type="evidence" value="ECO:0007669"/>
    <property type="project" value="TreeGrafter"/>
</dbReference>
<protein>
    <recommendedName>
        <fullName evidence="11">Protein disulfide-isomerase A6 homolog</fullName>
        <ecNumber evidence="4">5.3.4.1</ecNumber>
    </recommendedName>
</protein>
<dbReference type="InterPro" id="IPR017937">
    <property type="entry name" value="Thioredoxin_CS"/>
</dbReference>
<dbReference type="Pfam" id="PF00085">
    <property type="entry name" value="Thioredoxin"/>
    <property type="match status" value="2"/>
</dbReference>
<dbReference type="InterPro" id="IPR013766">
    <property type="entry name" value="Thioredoxin_domain"/>
</dbReference>
<evidence type="ECO:0000256" key="10">
    <source>
        <dbReference type="ARBA" id="ARBA00023284"/>
    </source>
</evidence>